<feature type="compositionally biased region" description="Polar residues" evidence="2">
    <location>
        <begin position="487"/>
        <end position="501"/>
    </location>
</feature>
<accession>A0A1R2BLD6</accession>
<comment type="caution">
    <text evidence="3">The sequence shown here is derived from an EMBL/GenBank/DDBJ whole genome shotgun (WGS) entry which is preliminary data.</text>
</comment>
<protein>
    <submittedName>
        <fullName evidence="3">Uncharacterized protein</fullName>
    </submittedName>
</protein>
<feature type="coiled-coil region" evidence="1">
    <location>
        <begin position="19"/>
        <end position="89"/>
    </location>
</feature>
<sequence>MESLTQNSPNSFLIKELVSNEYKQTISALLEENSLLKNKLAILQDILHRYKLNDMTELIKELKDMKNLIAIMKENSKTTNETIEQQQKQILKLQKSGNQIDTVNEEVPEKRISIGLAQMSSISWEINSRSHESVNERLDTIGGDKLRVNKDLEFYVKKSKELTYEIEELRGKAQENEILKKKYNGLKEQFDEINDKYQKKEECVKNGSLRYGQVVKKNELLVSEKKKLEDKNIELEADKKKMLEKWQSLLEKTKSEDQAKTRVKNLEEQLDNEKKKSEKIQCKLKDINKKYEDLKELLIREKNYSDELTSSYKKLHVQNKILIEEKDLLSKMNQDLSIKIHISQIENSSPQTMQTQNDEVTISNLQKELNSSLHLLKKKNQDLIHLELKVADAQFSLHKLEQKNEDFMGDSLLVEKYESLLEKYQKLHAEKVQIQSLYIDSSSLISEKNIIIQEMTKKINKIEGKLSIFNHKSQENSKANLNSVINTATSKGTNKSSPTRSKTPKGFLFE</sequence>
<dbReference type="OrthoDB" id="326585at2759"/>
<dbReference type="EMBL" id="MPUH01000564">
    <property type="protein sequence ID" value="OMJ77639.1"/>
    <property type="molecule type" value="Genomic_DNA"/>
</dbReference>
<organism evidence="3 4">
    <name type="scientific">Stentor coeruleus</name>
    <dbReference type="NCBI Taxonomy" id="5963"/>
    <lineage>
        <taxon>Eukaryota</taxon>
        <taxon>Sar</taxon>
        <taxon>Alveolata</taxon>
        <taxon>Ciliophora</taxon>
        <taxon>Postciliodesmatophora</taxon>
        <taxon>Heterotrichea</taxon>
        <taxon>Heterotrichida</taxon>
        <taxon>Stentoridae</taxon>
        <taxon>Stentor</taxon>
    </lineage>
</organism>
<name>A0A1R2BLD6_9CILI</name>
<reference evidence="3 4" key="1">
    <citation type="submission" date="2016-11" db="EMBL/GenBank/DDBJ databases">
        <title>The macronuclear genome of Stentor coeruleus: a giant cell with tiny introns.</title>
        <authorList>
            <person name="Slabodnick M."/>
            <person name="Ruby J.G."/>
            <person name="Reiff S.B."/>
            <person name="Swart E.C."/>
            <person name="Gosai S."/>
            <person name="Prabakaran S."/>
            <person name="Witkowska E."/>
            <person name="Larue G.E."/>
            <person name="Fisher S."/>
            <person name="Freeman R.M."/>
            <person name="Gunawardena J."/>
            <person name="Chu W."/>
            <person name="Stover N.A."/>
            <person name="Gregory B.D."/>
            <person name="Nowacki M."/>
            <person name="Derisi J."/>
            <person name="Roy S.W."/>
            <person name="Marshall W.F."/>
            <person name="Sood P."/>
        </authorList>
    </citation>
    <scope>NUCLEOTIDE SEQUENCE [LARGE SCALE GENOMIC DNA]</scope>
    <source>
        <strain evidence="3">WM001</strain>
    </source>
</reference>
<evidence type="ECO:0000256" key="1">
    <source>
        <dbReference type="SAM" id="Coils"/>
    </source>
</evidence>
<keyword evidence="4" id="KW-1185">Reference proteome</keyword>
<keyword evidence="1" id="KW-0175">Coiled coil</keyword>
<dbReference type="AlphaFoldDB" id="A0A1R2BLD6"/>
<feature type="coiled-coil region" evidence="1">
    <location>
        <begin position="169"/>
        <end position="297"/>
    </location>
</feature>
<evidence type="ECO:0000256" key="2">
    <source>
        <dbReference type="SAM" id="MobiDB-lite"/>
    </source>
</evidence>
<feature type="region of interest" description="Disordered" evidence="2">
    <location>
        <begin position="487"/>
        <end position="510"/>
    </location>
</feature>
<evidence type="ECO:0000313" key="4">
    <source>
        <dbReference type="Proteomes" id="UP000187209"/>
    </source>
</evidence>
<evidence type="ECO:0000313" key="3">
    <source>
        <dbReference type="EMBL" id="OMJ77639.1"/>
    </source>
</evidence>
<dbReference type="Proteomes" id="UP000187209">
    <property type="component" value="Unassembled WGS sequence"/>
</dbReference>
<gene>
    <name evidence="3" type="ORF">SteCoe_22718</name>
</gene>
<proteinExistence type="predicted"/>